<dbReference type="KEGG" id="cut:CUTER_06515"/>
<dbReference type="EMBL" id="CP011546">
    <property type="protein sequence ID" value="AKK11292.1"/>
    <property type="molecule type" value="Genomic_DNA"/>
</dbReference>
<reference evidence="2 3" key="1">
    <citation type="journal article" date="2015" name="Genome Announc.">
        <title>Virulence Factor Genes Detected in the Complete Genome Sequence of Corynebacterium uterequi DSM 45634, Isolated from the Uterus of a Maiden Mare.</title>
        <authorList>
            <person name="Ruckert C."/>
            <person name="Kriete M."/>
            <person name="Jaenicke S."/>
            <person name="Winkler A."/>
            <person name="Tauch A."/>
        </authorList>
    </citation>
    <scope>NUCLEOTIDE SEQUENCE [LARGE SCALE GENOMIC DNA]</scope>
    <source>
        <strain evidence="2 3">DSM 45634</strain>
    </source>
</reference>
<evidence type="ECO:0000313" key="2">
    <source>
        <dbReference type="EMBL" id="AKK11292.1"/>
    </source>
</evidence>
<proteinExistence type="predicted"/>
<feature type="transmembrane region" description="Helical" evidence="1">
    <location>
        <begin position="7"/>
        <end position="24"/>
    </location>
</feature>
<keyword evidence="1" id="KW-0472">Membrane</keyword>
<name>A0A0G3HJK0_9CORY</name>
<feature type="transmembrane region" description="Helical" evidence="1">
    <location>
        <begin position="30"/>
        <end position="48"/>
    </location>
</feature>
<reference evidence="3" key="2">
    <citation type="submission" date="2015-05" db="EMBL/GenBank/DDBJ databases">
        <title>Complete genome sequence of Corynebacterium uterequi DSM 45634, isolated from the uterus of a maiden mare.</title>
        <authorList>
            <person name="Ruckert C."/>
            <person name="Albersmeier A."/>
            <person name="Winkler A."/>
            <person name="Tauch A."/>
        </authorList>
    </citation>
    <scope>NUCLEOTIDE SEQUENCE [LARGE SCALE GENOMIC DNA]</scope>
    <source>
        <strain evidence="3">DSM 45634</strain>
    </source>
</reference>
<sequence length="169" mass="18671">MLTTRLGVIWAAVAVLCLLLVFTLRTAGLFLSGLLFLAAALFAWRSSFIQPESRALRTSIQLSTDDIQAILDAYDRFLLAGDADSIADRTLHRPALADESCDAPAITEFRAKAEAARRFIYRVGAIVEDPSVTTTELTNILGIADQRSQELAEAWNQARLEARRLGRDY</sequence>
<keyword evidence="3" id="KW-1185">Reference proteome</keyword>
<keyword evidence="1" id="KW-1133">Transmembrane helix</keyword>
<gene>
    <name evidence="2" type="ORF">CUTER_06515</name>
</gene>
<protein>
    <submittedName>
        <fullName evidence="2">Uncharacterized protein</fullName>
    </submittedName>
</protein>
<dbReference type="RefSeq" id="WP_047259734.1">
    <property type="nucleotide sequence ID" value="NZ_CP011546.1"/>
</dbReference>
<dbReference type="Proteomes" id="UP000035548">
    <property type="component" value="Chromosome"/>
</dbReference>
<dbReference type="STRING" id="1072256.CUTER_06515"/>
<dbReference type="PATRIC" id="fig|1072256.5.peg.1287"/>
<organism evidence="2 3">
    <name type="scientific">Corynebacterium uterequi</name>
    <dbReference type="NCBI Taxonomy" id="1072256"/>
    <lineage>
        <taxon>Bacteria</taxon>
        <taxon>Bacillati</taxon>
        <taxon>Actinomycetota</taxon>
        <taxon>Actinomycetes</taxon>
        <taxon>Mycobacteriales</taxon>
        <taxon>Corynebacteriaceae</taxon>
        <taxon>Corynebacterium</taxon>
    </lineage>
</organism>
<accession>A0A0G3HJK0</accession>
<evidence type="ECO:0000313" key="3">
    <source>
        <dbReference type="Proteomes" id="UP000035548"/>
    </source>
</evidence>
<dbReference type="OrthoDB" id="4427368at2"/>
<dbReference type="AlphaFoldDB" id="A0A0G3HJK0"/>
<evidence type="ECO:0000256" key="1">
    <source>
        <dbReference type="SAM" id="Phobius"/>
    </source>
</evidence>
<keyword evidence="1" id="KW-0812">Transmembrane</keyword>